<dbReference type="STRING" id="907348.TresaDRAFT_0925"/>
<evidence type="ECO:0000256" key="3">
    <source>
        <dbReference type="ARBA" id="ARBA00023125"/>
    </source>
</evidence>
<keyword evidence="3" id="KW-0238">DNA-binding</keyword>
<dbReference type="OrthoDB" id="9803714at2"/>
<protein>
    <submittedName>
        <fullName evidence="6">Transcriptional regulator, LysR family</fullName>
    </submittedName>
</protein>
<gene>
    <name evidence="6" type="ORF">TresaDRAFT_0925</name>
</gene>
<keyword evidence="7" id="KW-1185">Reference proteome</keyword>
<evidence type="ECO:0000256" key="1">
    <source>
        <dbReference type="ARBA" id="ARBA00009437"/>
    </source>
</evidence>
<dbReference type="EMBL" id="AGRW01000052">
    <property type="protein sequence ID" value="EIC01100.1"/>
    <property type="molecule type" value="Genomic_DNA"/>
</dbReference>
<dbReference type="RefSeq" id="WP_002705843.1">
    <property type="nucleotide sequence ID" value="NZ_AGRW01000052.1"/>
</dbReference>
<name>H7EN36_9SPIR</name>
<dbReference type="InterPro" id="IPR005119">
    <property type="entry name" value="LysR_subst-bd"/>
</dbReference>
<dbReference type="Pfam" id="PF00126">
    <property type="entry name" value="HTH_1"/>
    <property type="match status" value="1"/>
</dbReference>
<dbReference type="PATRIC" id="fig|907348.3.peg.2350"/>
<dbReference type="PANTHER" id="PTHR30346:SF0">
    <property type="entry name" value="HCA OPERON TRANSCRIPTIONAL ACTIVATOR HCAR"/>
    <property type="match status" value="1"/>
</dbReference>
<evidence type="ECO:0000256" key="2">
    <source>
        <dbReference type="ARBA" id="ARBA00023015"/>
    </source>
</evidence>
<dbReference type="Gene3D" id="1.10.10.10">
    <property type="entry name" value="Winged helix-like DNA-binding domain superfamily/Winged helix DNA-binding domain"/>
    <property type="match status" value="1"/>
</dbReference>
<dbReference type="PRINTS" id="PR00039">
    <property type="entry name" value="HTHLYSR"/>
</dbReference>
<keyword evidence="2" id="KW-0805">Transcription regulation</keyword>
<evidence type="ECO:0000313" key="6">
    <source>
        <dbReference type="EMBL" id="EIC01100.1"/>
    </source>
</evidence>
<proteinExistence type="inferred from homology"/>
<dbReference type="PANTHER" id="PTHR30346">
    <property type="entry name" value="TRANSCRIPTIONAL DUAL REGULATOR HCAR-RELATED"/>
    <property type="match status" value="1"/>
</dbReference>
<feature type="domain" description="HTH lysR-type" evidence="5">
    <location>
        <begin position="2"/>
        <end position="59"/>
    </location>
</feature>
<dbReference type="Pfam" id="PF03466">
    <property type="entry name" value="LysR_substrate"/>
    <property type="match status" value="1"/>
</dbReference>
<dbReference type="SUPFAM" id="SSF46785">
    <property type="entry name" value="Winged helix' DNA-binding domain"/>
    <property type="match status" value="1"/>
</dbReference>
<reference evidence="6 7" key="1">
    <citation type="submission" date="2011-09" db="EMBL/GenBank/DDBJ databases">
        <title>The draft genome of Treponema saccharophilum DSM 2985.</title>
        <authorList>
            <consortium name="US DOE Joint Genome Institute (JGI-PGF)"/>
            <person name="Lucas S."/>
            <person name="Copeland A."/>
            <person name="Lapidus A."/>
            <person name="Glavina del Rio T."/>
            <person name="Dalin E."/>
            <person name="Tice H."/>
            <person name="Bruce D."/>
            <person name="Goodwin L."/>
            <person name="Pitluck S."/>
            <person name="Peters L."/>
            <person name="Kyrpides N."/>
            <person name="Mavromatis K."/>
            <person name="Ivanova N."/>
            <person name="Markowitz V."/>
            <person name="Cheng J.-F."/>
            <person name="Hugenholtz P."/>
            <person name="Woyke T."/>
            <person name="Wu D."/>
            <person name="Gronow S."/>
            <person name="Wellnitz S."/>
            <person name="Brambilla E."/>
            <person name="Klenk H.-P."/>
            <person name="Eisen J.A."/>
        </authorList>
    </citation>
    <scope>NUCLEOTIDE SEQUENCE [LARGE SCALE GENOMIC DNA]</scope>
    <source>
        <strain evidence="6 7">DSM 2985</strain>
    </source>
</reference>
<organism evidence="6 7">
    <name type="scientific">Treponema saccharophilum DSM 2985</name>
    <dbReference type="NCBI Taxonomy" id="907348"/>
    <lineage>
        <taxon>Bacteria</taxon>
        <taxon>Pseudomonadati</taxon>
        <taxon>Spirochaetota</taxon>
        <taxon>Spirochaetia</taxon>
        <taxon>Spirochaetales</taxon>
        <taxon>Treponemataceae</taxon>
        <taxon>Treponema</taxon>
    </lineage>
</organism>
<dbReference type="Proteomes" id="UP000003571">
    <property type="component" value="Unassembled WGS sequence"/>
</dbReference>
<evidence type="ECO:0000259" key="5">
    <source>
        <dbReference type="PROSITE" id="PS50931"/>
    </source>
</evidence>
<comment type="caution">
    <text evidence="6">The sequence shown here is derived from an EMBL/GenBank/DDBJ whole genome shotgun (WGS) entry which is preliminary data.</text>
</comment>
<dbReference type="GO" id="GO:0003700">
    <property type="term" value="F:DNA-binding transcription factor activity"/>
    <property type="evidence" value="ECO:0007669"/>
    <property type="project" value="InterPro"/>
</dbReference>
<dbReference type="GO" id="GO:0003677">
    <property type="term" value="F:DNA binding"/>
    <property type="evidence" value="ECO:0007669"/>
    <property type="project" value="UniProtKB-KW"/>
</dbReference>
<accession>H7EN36</accession>
<dbReference type="InterPro" id="IPR036390">
    <property type="entry name" value="WH_DNA-bd_sf"/>
</dbReference>
<dbReference type="FunFam" id="1.10.10.10:FF:000001">
    <property type="entry name" value="LysR family transcriptional regulator"/>
    <property type="match status" value="1"/>
</dbReference>
<dbReference type="eggNOG" id="COG0583">
    <property type="taxonomic scope" value="Bacteria"/>
</dbReference>
<dbReference type="InterPro" id="IPR036388">
    <property type="entry name" value="WH-like_DNA-bd_sf"/>
</dbReference>
<dbReference type="PROSITE" id="PS50931">
    <property type="entry name" value="HTH_LYSR"/>
    <property type="match status" value="1"/>
</dbReference>
<keyword evidence="4" id="KW-0804">Transcription</keyword>
<evidence type="ECO:0000313" key="7">
    <source>
        <dbReference type="Proteomes" id="UP000003571"/>
    </source>
</evidence>
<dbReference type="Gene3D" id="3.40.190.10">
    <property type="entry name" value="Periplasmic binding protein-like II"/>
    <property type="match status" value="2"/>
</dbReference>
<dbReference type="AlphaFoldDB" id="H7EN36"/>
<dbReference type="SUPFAM" id="SSF53850">
    <property type="entry name" value="Periplasmic binding protein-like II"/>
    <property type="match status" value="1"/>
</dbReference>
<evidence type="ECO:0000256" key="4">
    <source>
        <dbReference type="ARBA" id="ARBA00023163"/>
    </source>
</evidence>
<sequence length="295" mass="33185">MFELHQIKQLVAVAECGTISKAAEKLNITQPALSRSLRNLEYEMKTPLFARSKNKVALTETGKFAAENAGNLLRQAELMLGEIRQFYRTHTKLIVASCAPCDTLFQLRDLARDCFDGIECETVVDDEDEISEKLSQGMYHMALFSERAENSSLIQIPVVTEKLFAMIPENHPLAKKRDGLFFSEINGEPVIPFPLKGHWNDLLVRKLPDSRLLYQSDVESFDKVVHASNLISFESDMLQIDVENHVRIPVLDREALITYHFAVLKSCKDQFADLLRLIKGGALSTPGRPGRGAPL</sequence>
<dbReference type="InterPro" id="IPR000847">
    <property type="entry name" value="LysR_HTH_N"/>
</dbReference>
<dbReference type="GO" id="GO:0032993">
    <property type="term" value="C:protein-DNA complex"/>
    <property type="evidence" value="ECO:0007669"/>
    <property type="project" value="TreeGrafter"/>
</dbReference>
<comment type="similarity">
    <text evidence="1">Belongs to the LysR transcriptional regulatory family.</text>
</comment>